<dbReference type="RefSeq" id="WP_037233497.1">
    <property type="nucleotide sequence ID" value="NZ_JAEMUK010000083.1"/>
</dbReference>
<dbReference type="InterPro" id="IPR014780">
    <property type="entry name" value="tRNA_psdUridine_synth_TruB"/>
</dbReference>
<evidence type="ECO:0000256" key="2">
    <source>
        <dbReference type="ARBA" id="ARBA00005642"/>
    </source>
</evidence>
<dbReference type="InterPro" id="IPR032819">
    <property type="entry name" value="TruB_C"/>
</dbReference>
<dbReference type="GO" id="GO:0031119">
    <property type="term" value="P:tRNA pseudouridine synthesis"/>
    <property type="evidence" value="ECO:0007669"/>
    <property type="project" value="UniProtKB-UniRule"/>
</dbReference>
<comment type="function">
    <text evidence="5">Responsible for synthesis of pseudouridine from uracil-55 in the psi GC loop of transfer RNAs.</text>
</comment>
<protein>
    <recommendedName>
        <fullName evidence="5">tRNA pseudouridine synthase B</fullName>
        <ecNumber evidence="5">5.4.99.25</ecNumber>
    </recommendedName>
    <alternativeName>
        <fullName evidence="5">tRNA pseudouridine(55) synthase</fullName>
        <shortName evidence="5">Psi55 synthase</shortName>
    </alternativeName>
    <alternativeName>
        <fullName evidence="5">tRNA pseudouridylate synthase</fullName>
    </alternativeName>
    <alternativeName>
        <fullName evidence="5">tRNA-uridine isomerase</fullName>
    </alternativeName>
</protein>
<evidence type="ECO:0000313" key="8">
    <source>
        <dbReference type="EMBL" id="MBJ7544961.1"/>
    </source>
</evidence>
<feature type="domain" description="tRNA pseudouridylate synthase B C-terminal" evidence="7">
    <location>
        <begin position="181"/>
        <end position="243"/>
    </location>
</feature>
<dbReference type="Pfam" id="PF16198">
    <property type="entry name" value="TruB_C_2"/>
    <property type="match status" value="1"/>
</dbReference>
<evidence type="ECO:0000313" key="9">
    <source>
        <dbReference type="Proteomes" id="UP000623250"/>
    </source>
</evidence>
<gene>
    <name evidence="5 8" type="primary">truB</name>
    <name evidence="8" type="ORF">JDN41_15510</name>
</gene>
<dbReference type="EMBL" id="JAEMUK010000083">
    <property type="protein sequence ID" value="MBJ7544961.1"/>
    <property type="molecule type" value="Genomic_DNA"/>
</dbReference>
<dbReference type="Pfam" id="PF01509">
    <property type="entry name" value="TruB_N"/>
    <property type="match status" value="1"/>
</dbReference>
<dbReference type="GO" id="GO:0160148">
    <property type="term" value="F:tRNA pseudouridine(55) synthase activity"/>
    <property type="evidence" value="ECO:0007669"/>
    <property type="project" value="UniProtKB-EC"/>
</dbReference>
<name>A0A8I1KL37_9HYPH</name>
<evidence type="ECO:0000259" key="7">
    <source>
        <dbReference type="Pfam" id="PF16198"/>
    </source>
</evidence>
<evidence type="ECO:0000256" key="3">
    <source>
        <dbReference type="ARBA" id="ARBA00022694"/>
    </source>
</evidence>
<accession>A0A8I1KL37</accession>
<comment type="caution">
    <text evidence="8">The sequence shown here is derived from an EMBL/GenBank/DDBJ whole genome shotgun (WGS) entry which is preliminary data.</text>
</comment>
<dbReference type="EC" id="5.4.99.25" evidence="5"/>
<dbReference type="PANTHER" id="PTHR13767">
    <property type="entry name" value="TRNA-PSEUDOURIDINE SYNTHASE"/>
    <property type="match status" value="1"/>
</dbReference>
<organism evidence="8 9">
    <name type="scientific">Rhodomicrobium udaipurense</name>
    <dbReference type="NCBI Taxonomy" id="1202716"/>
    <lineage>
        <taxon>Bacteria</taxon>
        <taxon>Pseudomonadati</taxon>
        <taxon>Pseudomonadota</taxon>
        <taxon>Alphaproteobacteria</taxon>
        <taxon>Hyphomicrobiales</taxon>
        <taxon>Hyphomicrobiaceae</taxon>
        <taxon>Rhodomicrobium</taxon>
    </lineage>
</organism>
<dbReference type="HAMAP" id="MF_01080">
    <property type="entry name" value="TruB_bact"/>
    <property type="match status" value="1"/>
</dbReference>
<evidence type="ECO:0000256" key="1">
    <source>
        <dbReference type="ARBA" id="ARBA00000385"/>
    </source>
</evidence>
<comment type="catalytic activity">
    <reaction evidence="1 5">
        <text>uridine(55) in tRNA = pseudouridine(55) in tRNA</text>
        <dbReference type="Rhea" id="RHEA:42532"/>
        <dbReference type="Rhea" id="RHEA-COMP:10101"/>
        <dbReference type="Rhea" id="RHEA-COMP:10102"/>
        <dbReference type="ChEBI" id="CHEBI:65314"/>
        <dbReference type="ChEBI" id="CHEBI:65315"/>
        <dbReference type="EC" id="5.4.99.25"/>
    </reaction>
</comment>
<reference evidence="8 9" key="1">
    <citation type="submission" date="2020-12" db="EMBL/GenBank/DDBJ databases">
        <title>Revised draft genomes of Rhodomicrobium vannielii ATCC 17100 and Rhodomicrobium udaipurense JA643.</title>
        <authorList>
            <person name="Conners E.M."/>
            <person name="Davenport E.J."/>
            <person name="Bose A."/>
        </authorList>
    </citation>
    <scope>NUCLEOTIDE SEQUENCE [LARGE SCALE GENOMIC DNA]</scope>
    <source>
        <strain evidence="8 9">JA643</strain>
    </source>
</reference>
<dbReference type="Proteomes" id="UP000623250">
    <property type="component" value="Unassembled WGS sequence"/>
</dbReference>
<keyword evidence="3 5" id="KW-0819">tRNA processing</keyword>
<comment type="similarity">
    <text evidence="2 5">Belongs to the pseudouridine synthase TruB family. Type 1 subfamily.</text>
</comment>
<dbReference type="InterPro" id="IPR020103">
    <property type="entry name" value="PsdUridine_synth_cat_dom_sf"/>
</dbReference>
<dbReference type="InterPro" id="IPR002501">
    <property type="entry name" value="PsdUridine_synth_N"/>
</dbReference>
<feature type="active site" description="Nucleophile" evidence="5">
    <location>
        <position position="47"/>
    </location>
</feature>
<feature type="domain" description="Pseudouridine synthase II N-terminal" evidence="6">
    <location>
        <begin position="32"/>
        <end position="180"/>
    </location>
</feature>
<dbReference type="AlphaFoldDB" id="A0A8I1KL37"/>
<dbReference type="NCBIfam" id="TIGR00431">
    <property type="entry name" value="TruB"/>
    <property type="match status" value="1"/>
</dbReference>
<dbReference type="PANTHER" id="PTHR13767:SF2">
    <property type="entry name" value="PSEUDOURIDYLATE SYNTHASE TRUB1"/>
    <property type="match status" value="1"/>
</dbReference>
<evidence type="ECO:0000256" key="5">
    <source>
        <dbReference type="HAMAP-Rule" id="MF_01080"/>
    </source>
</evidence>
<keyword evidence="9" id="KW-1185">Reference proteome</keyword>
<dbReference type="SUPFAM" id="SSF55120">
    <property type="entry name" value="Pseudouridine synthase"/>
    <property type="match status" value="1"/>
</dbReference>
<proteinExistence type="inferred from homology"/>
<evidence type="ECO:0000259" key="6">
    <source>
        <dbReference type="Pfam" id="PF01509"/>
    </source>
</evidence>
<dbReference type="GO" id="GO:0003723">
    <property type="term" value="F:RNA binding"/>
    <property type="evidence" value="ECO:0007669"/>
    <property type="project" value="InterPro"/>
</dbReference>
<keyword evidence="4 5" id="KW-0413">Isomerase</keyword>
<dbReference type="GO" id="GO:1990481">
    <property type="term" value="P:mRNA pseudouridine synthesis"/>
    <property type="evidence" value="ECO:0007669"/>
    <property type="project" value="TreeGrafter"/>
</dbReference>
<dbReference type="Gene3D" id="3.30.2350.10">
    <property type="entry name" value="Pseudouridine synthase"/>
    <property type="match status" value="1"/>
</dbReference>
<sequence length="308" mass="33296">MARRNKGNEINGWLILDKPQGLTSNQALSRLKRLFHPRKVGHAGTLDPLATGVLPIAFGEATKTVAHVVDCEKSYDFTIRWGIETDTDDAEGKPVRTSDARPTAEQVQAALPQFVGDIMQTPPCYSAIKVDGERAYDLARDGEVVELQPRQISVYELEIEETISPDLTRLFCDCGKGTYVRSIARDLGRTLGCFGHIAALRRTSVGPFHEENAISLETLENLSNSADGFGALMGTIAPVETALDGIPALAVNGDDAARLKRGQSILIRGATAPILKGPIFATSRGVLIAIGEVERGEMHPIRVFNIPA</sequence>
<dbReference type="CDD" id="cd02573">
    <property type="entry name" value="PseudoU_synth_EcTruB"/>
    <property type="match status" value="1"/>
</dbReference>
<evidence type="ECO:0000256" key="4">
    <source>
        <dbReference type="ARBA" id="ARBA00023235"/>
    </source>
</evidence>